<evidence type="ECO:0000256" key="1">
    <source>
        <dbReference type="PROSITE-ProRule" id="PRU00042"/>
    </source>
</evidence>
<proteinExistence type="predicted"/>
<name>A0A8S3UXZ9_MYTED</name>
<dbReference type="Proteomes" id="UP000683360">
    <property type="component" value="Unassembled WGS sequence"/>
</dbReference>
<accession>A0A8S3UXZ9</accession>
<sequence>MSEMSGKCLFSKFNAVDCGFSNFYNDTKQFYKLNECEKNTDAHLRSLHSYNLNSDVSESTLILSRVGAVFNYSCTYNICQAHRDTLGIYWQRSNRNGCKHPLHGSSKRKADRGISLKRSVEIFLFWGEHVPIGSGICRGCREEHSKELLKFTFCDEDNEESNIEDDEPKEKKICLSSEVVCRLSVTDGNCLQYGICTTFEHEEYKSVELSQDSQGASTIQGTPSSQVTDSQTSDWFHDQLTARDKFNQAMHTISKEFTPLRSQLSHDWDIIERRTKNYYLSKAVESINIVVSYIAPGQEDKILPDVCIKLAPANYIEKDTLIDELIVAYIASNHSDIQIQILSIFANKYTKEELKKLVPGLTISKIDRARKHAALCGPGDVVKKEEIHRDRLTRAKIAHFLEFLSSPAYCQIVGFGSKVIKLSNGAEIKIPKVVRTVMASRVIQLYDIFCKSTDFSSLRRSSLYKIVKLCASSQKTSLQGLDNTIADGMKGIDTLERIVRKLNTFGLDTTSTKEVTLFLYRTSQHLKFDIKGHIAFQSDVVNHCSTYALSDNKENDFSGECQHEHDNSCSVCSAVLQCESKVTDLYKEIQDNIPSEQKEEIEHDLEMSGKQITAWHSHCIRTVHQDKAKQDILSNLKPNEVLVIMDWAMKFIPFLHREKQADFFGKKGMSWHFACAVTKPKDQLELKCFIHILDDGVQGWFTVANILSDVMVALKKQNPMLTCAFLKSDNAGCYHCGSLLAFIQAQNLKGAPIQIKQYNFSEAQSGKDLCDSKTSHSKLHILRYADEGHDVTSPFDMKQALESYGGLRGTFTSVVSVDKHLEPKVSIKIPGINQLNNFQFTEAGIVVRKAYKIGNGKMFENSKLSLRQCTDIDSLKILHPFGNSDSVKVGKVTLKTSPERVDIPDTDSTETEEQDEEDTEAVNSIGFACPEPGCQREFVSANGLERHILKGSHQYVKPAGTDVVKQMWVDKCNNIGSEYKSVIDQSVISGSEDDSVVEGWALKKNRKVVRFSPQIKIFLKNIYDEGERTGKRPYYDDLCDRLRKQRTENGTKMFSPAEWLSVSQIKSLFAGFASKQHSRRDIPHALHVVAPDQVDVNDVELRNVLSEIENWEIQENMSLLTDKILSTELDPFHADTCN</sequence>
<dbReference type="PANTHER" id="PTHR33845">
    <property type="entry name" value="C2H2-TYPE DOMAIN-CONTAINING PROTEIN"/>
    <property type="match status" value="1"/>
</dbReference>
<evidence type="ECO:0000313" key="5">
    <source>
        <dbReference type="Proteomes" id="UP000683360"/>
    </source>
</evidence>
<feature type="domain" description="C2H2-type" evidence="3">
    <location>
        <begin position="927"/>
        <end position="958"/>
    </location>
</feature>
<dbReference type="PANTHER" id="PTHR33845:SF1">
    <property type="entry name" value="C2H2-TYPE DOMAIN-CONTAINING PROTEIN"/>
    <property type="match status" value="1"/>
</dbReference>
<dbReference type="PROSITE" id="PS50157">
    <property type="entry name" value="ZINC_FINGER_C2H2_2"/>
    <property type="match status" value="1"/>
</dbReference>
<evidence type="ECO:0000313" key="4">
    <source>
        <dbReference type="EMBL" id="CAG2250429.1"/>
    </source>
</evidence>
<protein>
    <recommendedName>
        <fullName evidence="3">C2H2-type domain-containing protein</fullName>
    </recommendedName>
</protein>
<reference evidence="4" key="1">
    <citation type="submission" date="2021-03" db="EMBL/GenBank/DDBJ databases">
        <authorList>
            <person name="Bekaert M."/>
        </authorList>
    </citation>
    <scope>NUCLEOTIDE SEQUENCE</scope>
</reference>
<feature type="region of interest" description="Disordered" evidence="2">
    <location>
        <begin position="210"/>
        <end position="230"/>
    </location>
</feature>
<keyword evidence="1" id="KW-0862">Zinc</keyword>
<feature type="region of interest" description="Disordered" evidence="2">
    <location>
        <begin position="898"/>
        <end position="918"/>
    </location>
</feature>
<keyword evidence="1" id="KW-0863">Zinc-finger</keyword>
<evidence type="ECO:0000256" key="2">
    <source>
        <dbReference type="SAM" id="MobiDB-lite"/>
    </source>
</evidence>
<dbReference type="EMBL" id="CAJPWZ010003049">
    <property type="protein sequence ID" value="CAG2250429.1"/>
    <property type="molecule type" value="Genomic_DNA"/>
</dbReference>
<dbReference type="SMART" id="SM00355">
    <property type="entry name" value="ZnF_C2H2"/>
    <property type="match status" value="1"/>
</dbReference>
<keyword evidence="1" id="KW-0479">Metal-binding</keyword>
<keyword evidence="5" id="KW-1185">Reference proteome</keyword>
<feature type="compositionally biased region" description="Acidic residues" evidence="2">
    <location>
        <begin position="904"/>
        <end position="918"/>
    </location>
</feature>
<evidence type="ECO:0000259" key="3">
    <source>
        <dbReference type="PROSITE" id="PS50157"/>
    </source>
</evidence>
<dbReference type="OrthoDB" id="6118669at2759"/>
<dbReference type="AlphaFoldDB" id="A0A8S3UXZ9"/>
<dbReference type="InterPro" id="IPR013087">
    <property type="entry name" value="Znf_C2H2_type"/>
</dbReference>
<dbReference type="PROSITE" id="PS00028">
    <property type="entry name" value="ZINC_FINGER_C2H2_1"/>
    <property type="match status" value="1"/>
</dbReference>
<dbReference type="GO" id="GO:0008270">
    <property type="term" value="F:zinc ion binding"/>
    <property type="evidence" value="ECO:0007669"/>
    <property type="project" value="UniProtKB-KW"/>
</dbReference>
<comment type="caution">
    <text evidence="4">The sequence shown here is derived from an EMBL/GenBank/DDBJ whole genome shotgun (WGS) entry which is preliminary data.</text>
</comment>
<gene>
    <name evidence="4" type="ORF">MEDL_62103</name>
</gene>
<organism evidence="4 5">
    <name type="scientific">Mytilus edulis</name>
    <name type="common">Blue mussel</name>
    <dbReference type="NCBI Taxonomy" id="6550"/>
    <lineage>
        <taxon>Eukaryota</taxon>
        <taxon>Metazoa</taxon>
        <taxon>Spiralia</taxon>
        <taxon>Lophotrochozoa</taxon>
        <taxon>Mollusca</taxon>
        <taxon>Bivalvia</taxon>
        <taxon>Autobranchia</taxon>
        <taxon>Pteriomorphia</taxon>
        <taxon>Mytilida</taxon>
        <taxon>Mytiloidea</taxon>
        <taxon>Mytilidae</taxon>
        <taxon>Mytilinae</taxon>
        <taxon>Mytilus</taxon>
    </lineage>
</organism>